<feature type="domain" description="IraD/Gp25-like" evidence="1">
    <location>
        <begin position="42"/>
        <end position="100"/>
    </location>
</feature>
<organism evidence="2 3">
    <name type="scientific">Achromobacter phage Motura</name>
    <dbReference type="NCBI Taxonomy" id="2591403"/>
    <lineage>
        <taxon>Viruses</taxon>
        <taxon>Duplodnaviria</taxon>
        <taxon>Heunggongvirae</taxon>
        <taxon>Uroviricota</taxon>
        <taxon>Caudoviricetes</taxon>
        <taxon>Moturavirus</taxon>
        <taxon>Moturavirus motura</taxon>
    </lineage>
</organism>
<dbReference type="RefSeq" id="YP_009903853.1">
    <property type="nucleotide sequence ID" value="NC_049849.1"/>
</dbReference>
<dbReference type="Proteomes" id="UP000320799">
    <property type="component" value="Segment"/>
</dbReference>
<dbReference type="InterPro" id="IPR007048">
    <property type="entry name" value="IraD/Gp25-like"/>
</dbReference>
<dbReference type="KEGG" id="vg:56136129"/>
<proteinExistence type="predicted"/>
<sequence>MSAPTNFALNLSGADWIDVNTLMTQSVYPDRLPDELSITNASLINLLNCPIGARGRIFEPTYGSMIYQYLQEPIDETTAQAIQVSFIQAIAKWEPRIELDYSGTYIRPDYTIPGYHIRLAFTIVLSGAKATVDFNLAQG</sequence>
<dbReference type="Gene3D" id="3.10.450.40">
    <property type="match status" value="1"/>
</dbReference>
<reference evidence="2 3" key="1">
    <citation type="submission" date="2019-06" db="EMBL/GenBank/DDBJ databases">
        <authorList>
            <person name="Kincaid V.D."/>
            <person name="Fuller A."/>
            <person name="Hodges K."/>
            <person name="Bansal M."/>
            <person name="Essig J."/>
            <person name="Johnson A."/>
        </authorList>
    </citation>
    <scope>NUCLEOTIDE SEQUENCE [LARGE SCALE GENOMIC DNA]</scope>
</reference>
<keyword evidence="3" id="KW-1185">Reference proteome</keyword>
<evidence type="ECO:0000259" key="1">
    <source>
        <dbReference type="Pfam" id="PF04965"/>
    </source>
</evidence>
<dbReference type="SUPFAM" id="SSF160719">
    <property type="entry name" value="gpW/gp25-like"/>
    <property type="match status" value="1"/>
</dbReference>
<dbReference type="Pfam" id="PF04965">
    <property type="entry name" value="GPW_gp25"/>
    <property type="match status" value="1"/>
</dbReference>
<name>A0A514CT66_9CAUD</name>
<dbReference type="EMBL" id="MN094788">
    <property type="protein sequence ID" value="QDH83677.1"/>
    <property type="molecule type" value="Genomic_DNA"/>
</dbReference>
<dbReference type="GeneID" id="56136129"/>
<protein>
    <recommendedName>
        <fullName evidence="1">IraD/Gp25-like domain-containing protein</fullName>
    </recommendedName>
</protein>
<accession>A0A514CT66</accession>
<evidence type="ECO:0000313" key="2">
    <source>
        <dbReference type="EMBL" id="QDH83677.1"/>
    </source>
</evidence>
<evidence type="ECO:0000313" key="3">
    <source>
        <dbReference type="Proteomes" id="UP000320799"/>
    </source>
</evidence>